<evidence type="ECO:0000313" key="2">
    <source>
        <dbReference type="Proteomes" id="UP000593567"/>
    </source>
</evidence>
<keyword evidence="2" id="KW-1185">Reference proteome</keyword>
<dbReference type="EMBL" id="VXIV02001606">
    <property type="protein sequence ID" value="KAF6031424.1"/>
    <property type="molecule type" value="Genomic_DNA"/>
</dbReference>
<organism evidence="1 2">
    <name type="scientific">Bugula neritina</name>
    <name type="common">Brown bryozoan</name>
    <name type="synonym">Sertularia neritina</name>
    <dbReference type="NCBI Taxonomy" id="10212"/>
    <lineage>
        <taxon>Eukaryota</taxon>
        <taxon>Metazoa</taxon>
        <taxon>Spiralia</taxon>
        <taxon>Lophotrochozoa</taxon>
        <taxon>Bryozoa</taxon>
        <taxon>Gymnolaemata</taxon>
        <taxon>Cheilostomatida</taxon>
        <taxon>Flustrina</taxon>
        <taxon>Buguloidea</taxon>
        <taxon>Bugulidae</taxon>
        <taxon>Bugula</taxon>
    </lineage>
</organism>
<protein>
    <submittedName>
        <fullName evidence="1">Uncharacterized protein</fullName>
    </submittedName>
</protein>
<sequence>MVSHQMLVTYRQGMVEQAMKLYKEEVMSPSEELASLSDLLMTSQLIYCSDDGAQLHDRFMEEIATYEKVTAQSDHKIKQKRLKRLSLDLQKYDFLPEFHFKTAVDEDVKVKEDIFRYITLLATNLNIALCLQLNFPWKVYEALYQSRIVSKESLRYLHIILGLSIYMRTYIMMGTQKAEILLSTSTAEMKSGKERKKHYYVPRNIFLTFGSMLIPIKKSLLSSMYKGHRLLSTLKEMSVLEYLKSVIPSDIMKDKYDYMTACEVLCYVEDSNTALQYISTGSGVDIRSVGSEKSTTSLRYHIKRKY</sequence>
<comment type="caution">
    <text evidence="1">The sequence shown here is derived from an EMBL/GenBank/DDBJ whole genome shotgun (WGS) entry which is preliminary data.</text>
</comment>
<evidence type="ECO:0000313" key="1">
    <source>
        <dbReference type="EMBL" id="KAF6031424.1"/>
    </source>
</evidence>
<name>A0A7J7K0D0_BUGNE</name>
<dbReference type="Proteomes" id="UP000593567">
    <property type="component" value="Unassembled WGS sequence"/>
</dbReference>
<accession>A0A7J7K0D0</accession>
<dbReference type="AlphaFoldDB" id="A0A7J7K0D0"/>
<gene>
    <name evidence="1" type="ORF">EB796_010290</name>
</gene>
<reference evidence="1" key="1">
    <citation type="submission" date="2020-06" db="EMBL/GenBank/DDBJ databases">
        <title>Draft genome of Bugula neritina, a colonial animal packing powerful symbionts and potential medicines.</title>
        <authorList>
            <person name="Rayko M."/>
        </authorList>
    </citation>
    <scope>NUCLEOTIDE SEQUENCE [LARGE SCALE GENOMIC DNA]</scope>
    <source>
        <strain evidence="1">Kwan_BN1</strain>
    </source>
</reference>
<proteinExistence type="predicted"/>